<evidence type="ECO:0000313" key="4">
    <source>
        <dbReference type="Proteomes" id="UP001283341"/>
    </source>
</evidence>
<proteinExistence type="predicted"/>
<feature type="compositionally biased region" description="Basic and acidic residues" evidence="1">
    <location>
        <begin position="482"/>
        <end position="513"/>
    </location>
</feature>
<dbReference type="Proteomes" id="UP001283341">
    <property type="component" value="Unassembled WGS sequence"/>
</dbReference>
<feature type="compositionally biased region" description="Basic and acidic residues" evidence="1">
    <location>
        <begin position="1"/>
        <end position="11"/>
    </location>
</feature>
<organism evidence="3 4">
    <name type="scientific">Apodospora peruviana</name>
    <dbReference type="NCBI Taxonomy" id="516989"/>
    <lineage>
        <taxon>Eukaryota</taxon>
        <taxon>Fungi</taxon>
        <taxon>Dikarya</taxon>
        <taxon>Ascomycota</taxon>
        <taxon>Pezizomycotina</taxon>
        <taxon>Sordariomycetes</taxon>
        <taxon>Sordariomycetidae</taxon>
        <taxon>Sordariales</taxon>
        <taxon>Lasiosphaeriaceae</taxon>
        <taxon>Apodospora</taxon>
    </lineage>
</organism>
<keyword evidence="4" id="KW-1185">Reference proteome</keyword>
<feature type="compositionally biased region" description="Basic and acidic residues" evidence="1">
    <location>
        <begin position="437"/>
        <end position="450"/>
    </location>
</feature>
<feature type="region of interest" description="Disordered" evidence="1">
    <location>
        <begin position="996"/>
        <end position="1018"/>
    </location>
</feature>
<feature type="compositionally biased region" description="Polar residues" evidence="1">
    <location>
        <begin position="169"/>
        <end position="188"/>
    </location>
</feature>
<feature type="compositionally biased region" description="Polar residues" evidence="1">
    <location>
        <begin position="60"/>
        <end position="83"/>
    </location>
</feature>
<feature type="compositionally biased region" description="Basic and acidic residues" evidence="1">
    <location>
        <begin position="320"/>
        <end position="351"/>
    </location>
</feature>
<evidence type="ECO:0000256" key="2">
    <source>
        <dbReference type="SAM" id="Phobius"/>
    </source>
</evidence>
<reference evidence="3" key="2">
    <citation type="submission" date="2023-06" db="EMBL/GenBank/DDBJ databases">
        <authorList>
            <consortium name="Lawrence Berkeley National Laboratory"/>
            <person name="Haridas S."/>
            <person name="Hensen N."/>
            <person name="Bonometti L."/>
            <person name="Westerberg I."/>
            <person name="Brannstrom I.O."/>
            <person name="Guillou S."/>
            <person name="Cros-Aarteil S."/>
            <person name="Calhoun S."/>
            <person name="Kuo A."/>
            <person name="Mondo S."/>
            <person name="Pangilinan J."/>
            <person name="Riley R."/>
            <person name="Labutti K."/>
            <person name="Andreopoulos B."/>
            <person name="Lipzen A."/>
            <person name="Chen C."/>
            <person name="Yanf M."/>
            <person name="Daum C."/>
            <person name="Ng V."/>
            <person name="Clum A."/>
            <person name="Steindorff A."/>
            <person name="Ohm R."/>
            <person name="Martin F."/>
            <person name="Silar P."/>
            <person name="Natvig D."/>
            <person name="Lalanne C."/>
            <person name="Gautier V."/>
            <person name="Ament-Velasquez S.L."/>
            <person name="Kruys A."/>
            <person name="Hutchinson M.I."/>
            <person name="Powell A.J."/>
            <person name="Barry K."/>
            <person name="Miller A.N."/>
            <person name="Grigoriev I.V."/>
            <person name="Debuchy R."/>
            <person name="Gladieux P."/>
            <person name="Thoren M.H."/>
            <person name="Johannesson H."/>
        </authorList>
    </citation>
    <scope>NUCLEOTIDE SEQUENCE</scope>
    <source>
        <strain evidence="3">CBS 118394</strain>
    </source>
</reference>
<feature type="compositionally biased region" description="Basic and acidic residues" evidence="1">
    <location>
        <begin position="272"/>
        <end position="298"/>
    </location>
</feature>
<dbReference type="AlphaFoldDB" id="A0AAE0ISJ6"/>
<dbReference type="EMBL" id="JAUEDM010000001">
    <property type="protein sequence ID" value="KAK3330285.1"/>
    <property type="molecule type" value="Genomic_DNA"/>
</dbReference>
<name>A0AAE0ISJ6_9PEZI</name>
<feature type="region of interest" description="Disordered" evidence="1">
    <location>
        <begin position="416"/>
        <end position="700"/>
    </location>
</feature>
<evidence type="ECO:0000313" key="3">
    <source>
        <dbReference type="EMBL" id="KAK3330285.1"/>
    </source>
</evidence>
<feature type="compositionally biased region" description="Acidic residues" evidence="1">
    <location>
        <begin position="305"/>
        <end position="314"/>
    </location>
</feature>
<feature type="region of interest" description="Disordered" evidence="1">
    <location>
        <begin position="272"/>
        <end position="403"/>
    </location>
</feature>
<feature type="compositionally biased region" description="Polar residues" evidence="1">
    <location>
        <begin position="139"/>
        <end position="151"/>
    </location>
</feature>
<feature type="compositionally biased region" description="Polar residues" evidence="1">
    <location>
        <begin position="643"/>
        <end position="653"/>
    </location>
</feature>
<protein>
    <submittedName>
        <fullName evidence="3">Uncharacterized protein</fullName>
    </submittedName>
</protein>
<accession>A0AAE0ISJ6</accession>
<feature type="region of interest" description="Disordered" evidence="1">
    <location>
        <begin position="1"/>
        <end position="222"/>
    </location>
</feature>
<feature type="transmembrane region" description="Helical" evidence="2">
    <location>
        <begin position="849"/>
        <end position="867"/>
    </location>
</feature>
<keyword evidence="2" id="KW-0472">Membrane</keyword>
<reference evidence="3" key="1">
    <citation type="journal article" date="2023" name="Mol. Phylogenet. Evol.">
        <title>Genome-scale phylogeny and comparative genomics of the fungal order Sordariales.</title>
        <authorList>
            <person name="Hensen N."/>
            <person name="Bonometti L."/>
            <person name="Westerberg I."/>
            <person name="Brannstrom I.O."/>
            <person name="Guillou S."/>
            <person name="Cros-Aarteil S."/>
            <person name="Calhoun S."/>
            <person name="Haridas S."/>
            <person name="Kuo A."/>
            <person name="Mondo S."/>
            <person name="Pangilinan J."/>
            <person name="Riley R."/>
            <person name="LaButti K."/>
            <person name="Andreopoulos B."/>
            <person name="Lipzen A."/>
            <person name="Chen C."/>
            <person name="Yan M."/>
            <person name="Daum C."/>
            <person name="Ng V."/>
            <person name="Clum A."/>
            <person name="Steindorff A."/>
            <person name="Ohm R.A."/>
            <person name="Martin F."/>
            <person name="Silar P."/>
            <person name="Natvig D.O."/>
            <person name="Lalanne C."/>
            <person name="Gautier V."/>
            <person name="Ament-Velasquez S.L."/>
            <person name="Kruys A."/>
            <person name="Hutchinson M.I."/>
            <person name="Powell A.J."/>
            <person name="Barry K."/>
            <person name="Miller A.N."/>
            <person name="Grigoriev I.V."/>
            <person name="Debuchy R."/>
            <person name="Gladieux P."/>
            <person name="Hiltunen Thoren M."/>
            <person name="Johannesson H."/>
        </authorList>
    </citation>
    <scope>NUCLEOTIDE SEQUENCE</scope>
    <source>
        <strain evidence="3">CBS 118394</strain>
    </source>
</reference>
<keyword evidence="2" id="KW-1133">Transmembrane helix</keyword>
<feature type="compositionally biased region" description="Basic and acidic residues" evidence="1">
    <location>
        <begin position="457"/>
        <end position="467"/>
    </location>
</feature>
<feature type="compositionally biased region" description="Basic and acidic residues" evidence="1">
    <location>
        <begin position="359"/>
        <end position="373"/>
    </location>
</feature>
<feature type="compositionally biased region" description="Polar residues" evidence="1">
    <location>
        <begin position="587"/>
        <end position="599"/>
    </location>
</feature>
<gene>
    <name evidence="3" type="ORF">B0H66DRAFT_465900</name>
</gene>
<feature type="region of interest" description="Disordered" evidence="1">
    <location>
        <begin position="242"/>
        <end position="261"/>
    </location>
</feature>
<evidence type="ECO:0000256" key="1">
    <source>
        <dbReference type="SAM" id="MobiDB-lite"/>
    </source>
</evidence>
<keyword evidence="2" id="KW-0812">Transmembrane</keyword>
<feature type="compositionally biased region" description="Basic and acidic residues" evidence="1">
    <location>
        <begin position="190"/>
        <end position="200"/>
    </location>
</feature>
<feature type="compositionally biased region" description="Basic and acidic residues" evidence="1">
    <location>
        <begin position="522"/>
        <end position="553"/>
    </location>
</feature>
<sequence>MERNHPDRSDPEPEPALPRPNGRYTSPFVINSASRRRNLFSSSRSKDSAAFETVGPLAQKSATSFDVSSDAKPSSPSTGNHSGTRIPRPSQQRPSQNRQPFSMTDAYKMAKEEEEEAVQGSPSPAPRSWRSKPSPAGSRPQNTLDRTPSDAQRQRRRLSKAASSGPDDTVSSVGSSAAQSLRSEVSESSFDEKLRQHASDQAEAMGDSPQRRSGLPATVPLEYQSPINQSFAWQADADFTAGDLQVSDSPPVISGRSNTKLEEIRALEAEVNERFVESPELRPRNPRLDEIRTREKEVAQTFPDDPAELDEDAESQPSKPESENKFPRIRPTERPSANVDDHRVREIESLSRRALATTRLDEIRERNAGDRSRSASPEIARSRSRELLRSMSPGNDEILRQEREPVIAVEEDKRIAADQVPTVKVSTGVEGLQREPVVQERTRERSEGARPSRGASHTRDDSRDVLRRLALATSTTPSPEPRTGKDDNGLATRDRGGKETATQKKPDRLKSDVKLTVGFAGLRRDSSVDSTSDKRSDFAHSESDPTERIEGEMKLFAPVDNQSERGSLRAPSPELDGEEEEEKATPKTPQQPKTDSMAQPTPRVTGAYVDTPVTVKFEKLESVSVGPAPGSERSEPGAVGTGLDTNVKGNSDTACFPGRKISDSLRKPTSTMSAKGDKAVGRSTSMLTHRRSKSLPRPRSSLVNSARLPTVKDDLLEIQRANHYDDSTLEDLGDLLDAQEQEDVKLRLDVRKLEDSTGVSHGIESDLEAYDRMSKSLQTGLLGIRTAKQGIERLEDKVWHVDAKDRSHTHDLTVSMVCPICHGHSAEGKAALTYVHLPLPRLWHRQPKFRFTLLGFVLFLLSLWYIAESSMCFFYCKPQYCYPGEPCDWSVDDPLWGYSIPVKLDQWLTGGQGRALAGQVGPEVTDWLADAWDIATGTDITQVDTSRYSWDQKRQHRRRLLKRGVAESLAGEGPEDEAKFTAWKAARLARERAESAREMGYDVHDEESMAADEKISGR</sequence>
<feature type="compositionally biased region" description="Low complexity" evidence="1">
    <location>
        <begin position="85"/>
        <end position="100"/>
    </location>
</feature>
<comment type="caution">
    <text evidence="3">The sequence shown here is derived from an EMBL/GenBank/DDBJ whole genome shotgun (WGS) entry which is preliminary data.</text>
</comment>